<evidence type="ECO:0008006" key="4">
    <source>
        <dbReference type="Google" id="ProtNLM"/>
    </source>
</evidence>
<organism evidence="2 3">
    <name type="scientific">Flavobacterium restrictum</name>
    <dbReference type="NCBI Taxonomy" id="2594428"/>
    <lineage>
        <taxon>Bacteria</taxon>
        <taxon>Pseudomonadati</taxon>
        <taxon>Bacteroidota</taxon>
        <taxon>Flavobacteriia</taxon>
        <taxon>Flavobacteriales</taxon>
        <taxon>Flavobacteriaceae</taxon>
        <taxon>Flavobacterium</taxon>
    </lineage>
</organism>
<dbReference type="InterPro" id="IPR036909">
    <property type="entry name" value="Cyt_c-like_dom_sf"/>
</dbReference>
<dbReference type="RefSeq" id="WP_144255489.1">
    <property type="nucleotide sequence ID" value="NZ_VJZT01000003.1"/>
</dbReference>
<dbReference type="GO" id="GO:0009055">
    <property type="term" value="F:electron transfer activity"/>
    <property type="evidence" value="ECO:0007669"/>
    <property type="project" value="InterPro"/>
</dbReference>
<comment type="caution">
    <text evidence="2">The sequence shown here is derived from an EMBL/GenBank/DDBJ whole genome shotgun (WGS) entry which is preliminary data.</text>
</comment>
<evidence type="ECO:0000313" key="2">
    <source>
        <dbReference type="EMBL" id="TRX41301.1"/>
    </source>
</evidence>
<proteinExistence type="predicted"/>
<feature type="signal peptide" evidence="1">
    <location>
        <begin position="1"/>
        <end position="23"/>
    </location>
</feature>
<evidence type="ECO:0000313" key="3">
    <source>
        <dbReference type="Proteomes" id="UP000316371"/>
    </source>
</evidence>
<protein>
    <recommendedName>
        <fullName evidence="4">Cytochrome c domain-containing protein</fullName>
    </recommendedName>
</protein>
<name>A0A553E8R4_9FLAO</name>
<dbReference type="OrthoDB" id="9786191at2"/>
<dbReference type="SUPFAM" id="SSF46626">
    <property type="entry name" value="Cytochrome c"/>
    <property type="match status" value="1"/>
</dbReference>
<reference evidence="2 3" key="1">
    <citation type="submission" date="2019-07" db="EMBL/GenBank/DDBJ databases">
        <title>Novel species of Flavobacterium.</title>
        <authorList>
            <person name="Liu Q."/>
            <person name="Xin Y.-H."/>
        </authorList>
    </citation>
    <scope>NUCLEOTIDE SEQUENCE [LARGE SCALE GENOMIC DNA]</scope>
    <source>
        <strain evidence="2 3">LB1R34</strain>
    </source>
</reference>
<keyword evidence="3" id="KW-1185">Reference proteome</keyword>
<dbReference type="AlphaFoldDB" id="A0A553E8R4"/>
<evidence type="ECO:0000256" key="1">
    <source>
        <dbReference type="SAM" id="SignalP"/>
    </source>
</evidence>
<dbReference type="Proteomes" id="UP000316371">
    <property type="component" value="Unassembled WGS sequence"/>
</dbReference>
<keyword evidence="1" id="KW-0732">Signal</keyword>
<accession>A0A553E8R4</accession>
<sequence length="113" mass="12204">MKKINVILLFVSALCFVSCDSVTYDQISEVNTNPTYAANVGPVFHSNCSGCHNSGGQYPSLANYTEVKDAVENGNVICRIDTQTCGSVMPTSGRMNQGTIDMIKLWATNGYPN</sequence>
<dbReference type="GO" id="GO:0020037">
    <property type="term" value="F:heme binding"/>
    <property type="evidence" value="ECO:0007669"/>
    <property type="project" value="InterPro"/>
</dbReference>
<feature type="chain" id="PRO_5021936353" description="Cytochrome c domain-containing protein" evidence="1">
    <location>
        <begin position="24"/>
        <end position="113"/>
    </location>
</feature>
<gene>
    <name evidence="2" type="ORF">FNW21_04170</name>
</gene>
<dbReference type="EMBL" id="VJZT01000003">
    <property type="protein sequence ID" value="TRX41301.1"/>
    <property type="molecule type" value="Genomic_DNA"/>
</dbReference>